<dbReference type="InterPro" id="IPR053204">
    <property type="entry name" value="Oxopyrrolidines_Biosynth-assoc"/>
</dbReference>
<accession>A0A1V6PPA2</accession>
<dbReference type="EMBL" id="MDYN01000077">
    <property type="protein sequence ID" value="OQD78829.1"/>
    <property type="molecule type" value="Genomic_DNA"/>
</dbReference>
<dbReference type="STRING" id="416450.A0A1V6PPA2"/>
<keyword evidence="2" id="KW-1185">Reference proteome</keyword>
<dbReference type="Proteomes" id="UP000191672">
    <property type="component" value="Unassembled WGS sequence"/>
</dbReference>
<dbReference type="OrthoDB" id="4587349at2759"/>
<name>A0A1V6PPA2_9EURO</name>
<comment type="caution">
    <text evidence="1">The sequence shown here is derived from an EMBL/GenBank/DDBJ whole genome shotgun (WGS) entry which is preliminary data.</text>
</comment>
<dbReference type="Pfam" id="PF12311">
    <property type="entry name" value="DUF3632"/>
    <property type="match status" value="1"/>
</dbReference>
<organism evidence="1 2">
    <name type="scientific">Penicillium antarcticum</name>
    <dbReference type="NCBI Taxonomy" id="416450"/>
    <lineage>
        <taxon>Eukaryota</taxon>
        <taxon>Fungi</taxon>
        <taxon>Dikarya</taxon>
        <taxon>Ascomycota</taxon>
        <taxon>Pezizomycotina</taxon>
        <taxon>Eurotiomycetes</taxon>
        <taxon>Eurotiomycetidae</taxon>
        <taxon>Eurotiales</taxon>
        <taxon>Aspergillaceae</taxon>
        <taxon>Penicillium</taxon>
    </lineage>
</organism>
<dbReference type="PANTHER" id="PTHR38797:SF4">
    <property type="entry name" value="NUCLEAR PORE COMPLEX PROTEIN NUP85"/>
    <property type="match status" value="1"/>
</dbReference>
<proteinExistence type="predicted"/>
<sequence>MTTILDIPGSNPPNPFTAPIQALLTTNLSLTPTPALHKTAAHLVVSITSSPDPAHALWTLWDAFFMAVVTSSTSHDPHLALLDALRAQPETQTNNIPSRIHAERQLRNYNRVNGNLHWQVLPRFDAQWRDVHDILEAWRDWDGVRDSNAKDNSTFSNLSDSGGKYFLRFCSFPAALLRATRGKGEVHPIWVFNACRKVLESQCPRSGKAKAHRMTPEQLWVLDVRVTAIWIRDGAWALWEADHEELQRHWAAALDDKTELWPKEDGLTRERWILWGGRLRVLSTENGILDEETRAVVTEAVEVVRNIVEETSA</sequence>
<dbReference type="PANTHER" id="PTHR38797">
    <property type="entry name" value="NUCLEAR PORE COMPLEX PROTEIN NUP85-RELATED"/>
    <property type="match status" value="1"/>
</dbReference>
<protein>
    <submittedName>
        <fullName evidence="1">Uncharacterized protein</fullName>
    </submittedName>
</protein>
<dbReference type="AlphaFoldDB" id="A0A1V6PPA2"/>
<gene>
    <name evidence="1" type="ORF">PENANT_c077G04948</name>
</gene>
<evidence type="ECO:0000313" key="1">
    <source>
        <dbReference type="EMBL" id="OQD78829.1"/>
    </source>
</evidence>
<dbReference type="InterPro" id="IPR022085">
    <property type="entry name" value="OpdG"/>
</dbReference>
<reference evidence="2" key="1">
    <citation type="journal article" date="2017" name="Nat. Microbiol.">
        <title>Global analysis of biosynthetic gene clusters reveals vast potential of secondary metabolite production in Penicillium species.</title>
        <authorList>
            <person name="Nielsen J.C."/>
            <person name="Grijseels S."/>
            <person name="Prigent S."/>
            <person name="Ji B."/>
            <person name="Dainat J."/>
            <person name="Nielsen K.F."/>
            <person name="Frisvad J.C."/>
            <person name="Workman M."/>
            <person name="Nielsen J."/>
        </authorList>
    </citation>
    <scope>NUCLEOTIDE SEQUENCE [LARGE SCALE GENOMIC DNA]</scope>
    <source>
        <strain evidence="2">IBT 31811</strain>
    </source>
</reference>
<evidence type="ECO:0000313" key="2">
    <source>
        <dbReference type="Proteomes" id="UP000191672"/>
    </source>
</evidence>